<dbReference type="InterPro" id="IPR017437">
    <property type="entry name" value="ATP-NAD_kinase_PpnK-typ_C"/>
</dbReference>
<reference evidence="1 2" key="1">
    <citation type="journal article" date="2019" name="Int. J. Syst. Evol. Microbiol.">
        <title>The Global Catalogue of Microorganisms (GCM) 10K type strain sequencing project: providing services to taxonomists for standard genome sequencing and annotation.</title>
        <authorList>
            <consortium name="The Broad Institute Genomics Platform"/>
            <consortium name="The Broad Institute Genome Sequencing Center for Infectious Disease"/>
            <person name="Wu L."/>
            <person name="Ma J."/>
        </authorList>
    </citation>
    <scope>NUCLEOTIDE SEQUENCE [LARGE SCALE GENOMIC DNA]</scope>
    <source>
        <strain evidence="1 2">CGMCC 1.12554</strain>
    </source>
</reference>
<keyword evidence="1" id="KW-0418">Kinase</keyword>
<protein>
    <submittedName>
        <fullName evidence="1">ATP-NAD kinase</fullName>
    </submittedName>
</protein>
<dbReference type="Gene3D" id="2.60.200.30">
    <property type="entry name" value="Probable inorganic polyphosphate/atp-NAD kinase, domain 2"/>
    <property type="match status" value="1"/>
</dbReference>
<dbReference type="SUPFAM" id="SSF111331">
    <property type="entry name" value="NAD kinase/diacylglycerol kinase-like"/>
    <property type="match status" value="1"/>
</dbReference>
<organism evidence="1 2">
    <name type="scientific">Halorubrum rutilum</name>
    <dbReference type="NCBI Taxonomy" id="1364933"/>
    <lineage>
        <taxon>Archaea</taxon>
        <taxon>Methanobacteriati</taxon>
        <taxon>Methanobacteriota</taxon>
        <taxon>Stenosarchaea group</taxon>
        <taxon>Halobacteria</taxon>
        <taxon>Halobacteriales</taxon>
        <taxon>Haloferacaceae</taxon>
        <taxon>Halorubrum</taxon>
    </lineage>
</organism>
<keyword evidence="2" id="KW-1185">Reference proteome</keyword>
<keyword evidence="1" id="KW-0808">Transferase</keyword>
<sequence>MEPSERGVAVVGDERAAALRDALAGLPYRSVERAAADAVVAVGDDALRDALAGAPDAPVVPVGSRRLAVDADDAERRLRALLDAALSGEGDPLPDRRERRGGVRRVAHPILAVDSGDGAPLRAAFDAALVTVEPARISEFAVDLAGGADEAFRADGVVVATPLGSDGYANAAGGPVVEPGGGLSVAPIAPFRTRTDAWVAAERLSVSVERETESVALVVDGEERAVVAPHRSVAIEAVDSVALVTLAGASRARRSERL</sequence>
<name>A0ABD6AHL4_9EURY</name>
<proteinExistence type="predicted"/>
<dbReference type="Proteomes" id="UP001596545">
    <property type="component" value="Unassembled WGS sequence"/>
</dbReference>
<dbReference type="EMBL" id="JBHTBL010000004">
    <property type="protein sequence ID" value="MFC7323796.1"/>
    <property type="molecule type" value="Genomic_DNA"/>
</dbReference>
<dbReference type="GO" id="GO:0016301">
    <property type="term" value="F:kinase activity"/>
    <property type="evidence" value="ECO:0007669"/>
    <property type="project" value="UniProtKB-KW"/>
</dbReference>
<comment type="caution">
    <text evidence="1">The sequence shown here is derived from an EMBL/GenBank/DDBJ whole genome shotgun (WGS) entry which is preliminary data.</text>
</comment>
<accession>A0ABD6AHL4</accession>
<evidence type="ECO:0000313" key="2">
    <source>
        <dbReference type="Proteomes" id="UP001596545"/>
    </source>
</evidence>
<dbReference type="InterPro" id="IPR016064">
    <property type="entry name" value="NAD/diacylglycerol_kinase_sf"/>
</dbReference>
<evidence type="ECO:0000313" key="1">
    <source>
        <dbReference type="EMBL" id="MFC7323796.1"/>
    </source>
</evidence>
<dbReference type="RefSeq" id="WP_256408784.1">
    <property type="nucleotide sequence ID" value="NZ_JANHDN010000003.1"/>
</dbReference>
<dbReference type="Pfam" id="PF20143">
    <property type="entry name" value="NAD_kinase_C"/>
    <property type="match status" value="1"/>
</dbReference>
<gene>
    <name evidence="1" type="ORF">ACFQMF_04285</name>
</gene>
<dbReference type="AlphaFoldDB" id="A0ABD6AHL4"/>